<protein>
    <submittedName>
        <fullName evidence="2">Uncharacterized protein</fullName>
    </submittedName>
</protein>
<reference evidence="2" key="1">
    <citation type="submission" date="2021-01" db="EMBL/GenBank/DDBJ databases">
        <authorList>
            <person name="Corre E."/>
            <person name="Pelletier E."/>
            <person name="Niang G."/>
            <person name="Scheremetjew M."/>
            <person name="Finn R."/>
            <person name="Kale V."/>
            <person name="Holt S."/>
            <person name="Cochrane G."/>
            <person name="Meng A."/>
            <person name="Brown T."/>
            <person name="Cohen L."/>
        </authorList>
    </citation>
    <scope>NUCLEOTIDE SEQUENCE</scope>
    <source>
        <strain evidence="2">CCMP1320</strain>
    </source>
</reference>
<accession>A0A7S3QMP5</accession>
<evidence type="ECO:0000256" key="1">
    <source>
        <dbReference type="SAM" id="MobiDB-lite"/>
    </source>
</evidence>
<gene>
    <name evidence="2" type="ORF">DTER00134_LOCUS2588</name>
</gene>
<feature type="compositionally biased region" description="Polar residues" evidence="1">
    <location>
        <begin position="73"/>
        <end position="87"/>
    </location>
</feature>
<feature type="compositionally biased region" description="Polar residues" evidence="1">
    <location>
        <begin position="109"/>
        <end position="121"/>
    </location>
</feature>
<organism evidence="2">
    <name type="scientific">Dunaliella tertiolecta</name>
    <name type="common">Green alga</name>
    <dbReference type="NCBI Taxonomy" id="3047"/>
    <lineage>
        <taxon>Eukaryota</taxon>
        <taxon>Viridiplantae</taxon>
        <taxon>Chlorophyta</taxon>
        <taxon>core chlorophytes</taxon>
        <taxon>Chlorophyceae</taxon>
        <taxon>CS clade</taxon>
        <taxon>Chlamydomonadales</taxon>
        <taxon>Dunaliellaceae</taxon>
        <taxon>Dunaliella</taxon>
    </lineage>
</organism>
<feature type="compositionally biased region" description="Basic and acidic residues" evidence="1">
    <location>
        <begin position="39"/>
        <end position="56"/>
    </location>
</feature>
<name>A0A7S3QMP5_DUNTE</name>
<dbReference type="EMBL" id="HBIP01005209">
    <property type="protein sequence ID" value="CAE0487542.1"/>
    <property type="molecule type" value="Transcribed_RNA"/>
</dbReference>
<sequence length="137" mass="14647">MGCSSSQPLCEDNDTEEQRFSDAVLKQQVASPATAQQLGRERPAEKELNKPERRAGLVESLPKGGKHEPYGANSHSHSPSECTPPRSTSEEGGVAVEMVMQQQQQQQQASSPRHTCCSWSGGSMLPGGVANMWGGAP</sequence>
<proteinExistence type="predicted"/>
<evidence type="ECO:0000313" key="2">
    <source>
        <dbReference type="EMBL" id="CAE0487542.1"/>
    </source>
</evidence>
<feature type="region of interest" description="Disordered" evidence="1">
    <location>
        <begin position="1"/>
        <end position="20"/>
    </location>
</feature>
<feature type="compositionally biased region" description="Polar residues" evidence="1">
    <location>
        <begin position="28"/>
        <end position="37"/>
    </location>
</feature>
<dbReference type="AlphaFoldDB" id="A0A7S3QMP5"/>
<feature type="region of interest" description="Disordered" evidence="1">
    <location>
        <begin position="28"/>
        <end position="137"/>
    </location>
</feature>